<dbReference type="InterPro" id="IPR012429">
    <property type="entry name" value="HGSNAT_cat"/>
</dbReference>
<evidence type="ECO:0000259" key="3">
    <source>
        <dbReference type="Pfam" id="PF07786"/>
    </source>
</evidence>
<feature type="domain" description="Heparan-alpha-glucosaminide N-acetyltransferase catalytic" evidence="3">
    <location>
        <begin position="30"/>
        <end position="216"/>
    </location>
</feature>
<accession>A0A4Q9GMY1</accession>
<dbReference type="EMBL" id="SISG01000001">
    <property type="protein sequence ID" value="TBN56152.1"/>
    <property type="molecule type" value="Genomic_DNA"/>
</dbReference>
<protein>
    <submittedName>
        <fullName evidence="4">DUF1624 domain-containing protein</fullName>
    </submittedName>
</protein>
<proteinExistence type="predicted"/>
<feature type="transmembrane region" description="Helical" evidence="2">
    <location>
        <begin position="106"/>
        <end position="123"/>
    </location>
</feature>
<name>A0A4Q9GMY1_9MICO</name>
<sequence length="457" mass="48098">MTTAEAVAEASWRVSVKRRLRAYGSPGTSRIIGIDIARGLAVLGMFAAHIGITENFDWGTPSTWLDVVNGRSSILFAVLAGVSIALISGRRVPLEGVPLLQARTRIFTRAVLIFAIGGVLEFLGTGVAVILPMYALLFVLSLPFLRWKPWMLFTLAGVLALVMPFLQLVLTLVTSTSYTSSAFITLLVSGTYPGMIWIVFLLTGLGVGRLDLAAKRTRLVLLGTGLVLAIVGYGIGALGDALSPEPPGSSSSSSSSSSGEIEEGVPAKDLDLDGLVCDDYGDGFISCYPPDFSGPIDEGVTAPEDEYGIESLGGALGGLLSARPHSGTTTEVMGSTGFALCVIVLCLFAAGWRGSRWALYPIAATGSMALTAYSVHVFAISFLGEAAWENNTTLGWFIAGALVLCSAWAVCFGRGPLERLLSDVSRQAASFAEPRDEASGTPSLESQPQHSFGESQK</sequence>
<keyword evidence="2" id="KW-1133">Transmembrane helix</keyword>
<organism evidence="4 5">
    <name type="scientific">Glaciihabitans arcticus</name>
    <dbReference type="NCBI Taxonomy" id="2668039"/>
    <lineage>
        <taxon>Bacteria</taxon>
        <taxon>Bacillati</taxon>
        <taxon>Actinomycetota</taxon>
        <taxon>Actinomycetes</taxon>
        <taxon>Micrococcales</taxon>
        <taxon>Microbacteriaceae</taxon>
        <taxon>Glaciihabitans</taxon>
    </lineage>
</organism>
<keyword evidence="5" id="KW-1185">Reference proteome</keyword>
<feature type="transmembrane region" description="Helical" evidence="2">
    <location>
        <begin position="182"/>
        <end position="207"/>
    </location>
</feature>
<dbReference type="InterPro" id="IPR052529">
    <property type="entry name" value="Bact_Transport_Assoc"/>
</dbReference>
<feature type="compositionally biased region" description="Polar residues" evidence="1">
    <location>
        <begin position="440"/>
        <end position="457"/>
    </location>
</feature>
<feature type="transmembrane region" description="Helical" evidence="2">
    <location>
        <begin position="31"/>
        <end position="52"/>
    </location>
</feature>
<feature type="transmembrane region" description="Helical" evidence="2">
    <location>
        <begin position="394"/>
        <end position="412"/>
    </location>
</feature>
<reference evidence="5" key="1">
    <citation type="submission" date="2019-02" db="EMBL/GenBank/DDBJ databases">
        <title>Glaciihabitans arcticus sp. nov., a psychrotolerant bacterium isolated from polar soil.</title>
        <authorList>
            <person name="Dahal R.H."/>
        </authorList>
    </citation>
    <scope>NUCLEOTIDE SEQUENCE [LARGE SCALE GENOMIC DNA]</scope>
    <source>
        <strain evidence="5">RP-3-7</strain>
    </source>
</reference>
<evidence type="ECO:0000313" key="5">
    <source>
        <dbReference type="Proteomes" id="UP000294194"/>
    </source>
</evidence>
<dbReference type="Proteomes" id="UP000294194">
    <property type="component" value="Unassembled WGS sequence"/>
</dbReference>
<feature type="transmembrane region" description="Helical" evidence="2">
    <location>
        <begin position="129"/>
        <end position="145"/>
    </location>
</feature>
<feature type="transmembrane region" description="Helical" evidence="2">
    <location>
        <begin position="72"/>
        <end position="94"/>
    </location>
</feature>
<evidence type="ECO:0000313" key="4">
    <source>
        <dbReference type="EMBL" id="TBN56152.1"/>
    </source>
</evidence>
<gene>
    <name evidence="4" type="ORF">EYE40_01370</name>
</gene>
<feature type="transmembrane region" description="Helical" evidence="2">
    <location>
        <begin position="359"/>
        <end position="382"/>
    </location>
</feature>
<keyword evidence="2" id="KW-0812">Transmembrane</keyword>
<feature type="transmembrane region" description="Helical" evidence="2">
    <location>
        <begin position="332"/>
        <end position="352"/>
    </location>
</feature>
<dbReference type="AlphaFoldDB" id="A0A4Q9GMY1"/>
<evidence type="ECO:0000256" key="1">
    <source>
        <dbReference type="SAM" id="MobiDB-lite"/>
    </source>
</evidence>
<feature type="transmembrane region" description="Helical" evidence="2">
    <location>
        <begin position="152"/>
        <end position="170"/>
    </location>
</feature>
<dbReference type="RefSeq" id="WP_130980262.1">
    <property type="nucleotide sequence ID" value="NZ_SISG01000001.1"/>
</dbReference>
<dbReference type="PANTHER" id="PTHR30590:SF3">
    <property type="entry name" value="HYPOTHETICAL MEMBRANE SPANNING PROTEIN"/>
    <property type="match status" value="1"/>
</dbReference>
<comment type="caution">
    <text evidence="4">The sequence shown here is derived from an EMBL/GenBank/DDBJ whole genome shotgun (WGS) entry which is preliminary data.</text>
</comment>
<evidence type="ECO:0000256" key="2">
    <source>
        <dbReference type="SAM" id="Phobius"/>
    </source>
</evidence>
<keyword evidence="2" id="KW-0472">Membrane</keyword>
<feature type="transmembrane region" description="Helical" evidence="2">
    <location>
        <begin position="219"/>
        <end position="239"/>
    </location>
</feature>
<feature type="region of interest" description="Disordered" evidence="1">
    <location>
        <begin position="431"/>
        <end position="457"/>
    </location>
</feature>
<dbReference type="Pfam" id="PF07786">
    <property type="entry name" value="HGSNAT_cat"/>
    <property type="match status" value="1"/>
</dbReference>
<dbReference type="PANTHER" id="PTHR30590">
    <property type="entry name" value="INNER MEMBRANE PROTEIN"/>
    <property type="match status" value="1"/>
</dbReference>